<dbReference type="PANTHER" id="PTHR10039:SF15">
    <property type="entry name" value="NACHT DOMAIN-CONTAINING PROTEIN"/>
    <property type="match status" value="1"/>
</dbReference>
<dbReference type="PROSITE" id="PS50088">
    <property type="entry name" value="ANK_REPEAT"/>
    <property type="match status" value="3"/>
</dbReference>
<dbReference type="InterPro" id="IPR007111">
    <property type="entry name" value="NACHT_NTPase"/>
</dbReference>
<dbReference type="PROSITE" id="PS50837">
    <property type="entry name" value="NACHT"/>
    <property type="match status" value="1"/>
</dbReference>
<accession>A0AA39XXC6</accession>
<dbReference type="Gene3D" id="1.25.40.20">
    <property type="entry name" value="Ankyrin repeat-containing domain"/>
    <property type="match status" value="3"/>
</dbReference>
<reference evidence="4" key="1">
    <citation type="submission" date="2023-06" db="EMBL/GenBank/DDBJ databases">
        <title>Genome-scale phylogeny and comparative genomics of the fungal order Sordariales.</title>
        <authorList>
            <consortium name="Lawrence Berkeley National Laboratory"/>
            <person name="Hensen N."/>
            <person name="Bonometti L."/>
            <person name="Westerberg I."/>
            <person name="Brannstrom I.O."/>
            <person name="Guillou S."/>
            <person name="Cros-Aarteil S."/>
            <person name="Calhoun S."/>
            <person name="Haridas S."/>
            <person name="Kuo A."/>
            <person name="Mondo S."/>
            <person name="Pangilinan J."/>
            <person name="Riley R."/>
            <person name="Labutti K."/>
            <person name="Andreopoulos B."/>
            <person name="Lipzen A."/>
            <person name="Chen C."/>
            <person name="Yanf M."/>
            <person name="Daum C."/>
            <person name="Ng V."/>
            <person name="Clum A."/>
            <person name="Steindorff A."/>
            <person name="Ohm R."/>
            <person name="Martin F."/>
            <person name="Silar P."/>
            <person name="Natvig D."/>
            <person name="Lalanne C."/>
            <person name="Gautier V."/>
            <person name="Ament-Velasquez S.L."/>
            <person name="Kruys A."/>
            <person name="Hutchinson M.I."/>
            <person name="Powell A.J."/>
            <person name="Barry K."/>
            <person name="Miller A.N."/>
            <person name="Grigoriev I.V."/>
            <person name="Debuchy R."/>
            <person name="Gladieux P."/>
            <person name="Thoren M.H."/>
            <person name="Johannesson H."/>
        </authorList>
    </citation>
    <scope>NUCLEOTIDE SEQUENCE</scope>
    <source>
        <strain evidence="4">SMH2532-1</strain>
    </source>
</reference>
<comment type="caution">
    <text evidence="4">The sequence shown here is derived from an EMBL/GenBank/DDBJ whole genome shotgun (WGS) entry which is preliminary data.</text>
</comment>
<evidence type="ECO:0000256" key="2">
    <source>
        <dbReference type="PROSITE-ProRule" id="PRU00023"/>
    </source>
</evidence>
<dbReference type="InterPro" id="IPR056884">
    <property type="entry name" value="NPHP3-like_N"/>
</dbReference>
<dbReference type="InterPro" id="IPR054471">
    <property type="entry name" value="GPIID_WHD"/>
</dbReference>
<name>A0AA39XXC6_9PEZI</name>
<dbReference type="InterPro" id="IPR002110">
    <property type="entry name" value="Ankyrin_rpt"/>
</dbReference>
<evidence type="ECO:0000256" key="1">
    <source>
        <dbReference type="ARBA" id="ARBA00022737"/>
    </source>
</evidence>
<feature type="repeat" description="ANK" evidence="2">
    <location>
        <begin position="795"/>
        <end position="827"/>
    </location>
</feature>
<protein>
    <recommendedName>
        <fullName evidence="3">NACHT domain-containing protein</fullName>
    </recommendedName>
</protein>
<keyword evidence="5" id="KW-1185">Reference proteome</keyword>
<feature type="repeat" description="ANK" evidence="2">
    <location>
        <begin position="1067"/>
        <end position="1099"/>
    </location>
</feature>
<dbReference type="Pfam" id="PF24883">
    <property type="entry name" value="NPHP3_N"/>
    <property type="match status" value="1"/>
</dbReference>
<dbReference type="Proteomes" id="UP001174936">
    <property type="component" value="Unassembled WGS sequence"/>
</dbReference>
<feature type="domain" description="NACHT" evidence="3">
    <location>
        <begin position="258"/>
        <end position="402"/>
    </location>
</feature>
<dbReference type="SUPFAM" id="SSF52540">
    <property type="entry name" value="P-loop containing nucleoside triphosphate hydrolases"/>
    <property type="match status" value="1"/>
</dbReference>
<dbReference type="SMART" id="SM00248">
    <property type="entry name" value="ANK"/>
    <property type="match status" value="7"/>
</dbReference>
<dbReference type="Pfam" id="PF12796">
    <property type="entry name" value="Ank_2"/>
    <property type="match status" value="2"/>
</dbReference>
<dbReference type="Pfam" id="PF22939">
    <property type="entry name" value="WHD_GPIID"/>
    <property type="match status" value="1"/>
</dbReference>
<sequence length="1409" mass="158241">MAEAVSILGVISASVHLTEKIVELSSRVKNAPKEALELLSEVMSIGHSIRSLRTHLQREEARGNNAFAQTSVLFFAINGCHGQLEALHKTLDAVSSASGFARFWHRLEWPFERRDALDAVKSLHRYAQIFHFAVSMDAISTVSLSQRDMLIEIQASLDAMNGQQGSLSAVRSYISEVRDAVAQLPLVAAAARETSETLVKMKQDDALSKILNLLPPLPYRERHRELQLRRMDGAGQWVLSRPEFLLWRNSDGSSQHDNTIWCNGQPGAGKTYLASVIIDYLESCSTQDHAKIISFYFDYKQHVEQTPFKIAQTLLHQLLSTYEAVPSSIQELQRRITTTQYVPNWNDLKSALVSLCNESPGPVFVVIDALDECEESSNREPVLELLRDLMDSQARLLITSRPFPPDIDDLLGHCSQILVEASASDIRAFVLEQITKSARMRKVIDNKLRDQIVSKIEQTSGGMFLLPALQISNVLSQTTRKQVVVALETLPTKLGEALDLTMERIRTQSLDSDSRAKLALNVLMWLSTVRRPITPTELQHAIAISEQLSEELSASSIVDLTDPVFFVDCCFGLVTIDSEKSVIRLVHFSVNEYLETRRDSLFPAADSILSRSCIAYLQIFSEMNDNPDLGADTWDNILDVAPFMEYSFEEWGHHAARGFDDDVDQAVGRFLDSKADTRVLTLLTEARLKSHKARRHEVWGFQFDTVSLGRDQEDWESAAACIMKCISKLHVAAIYGIMPLAQKCLAEQGYQTGNNGHNGAAFTPLMAAASRGTLPVLDLLLQHSSDDELNAADEDGSTALVYAVKWSRLDVVSKLLDSGRQVDVNLGSPLFWALKPYHTEERVMISTLLLDQPGLDPQQGPRTEDPYWLNLAEDWRHKKLEELLKHPKFDPQWWHSPAKSIQQFIDFVIATDYYDEFDPKYQRGAFAVVLLLDSDKRFPTPARMAPKLLWPAIYYAFTDVIPERDKLDWMGIFDTSGEVRREFKVFFTELGLTFNFTDRNGEGFLDYLAMDGPEEHLEHFLEIADANANRRNNKGQTALFQTCESGSRRKTVALLRSGADACVQDVRGWTPLHGAAKKHSESVAELLLQHGAIINTRTKEGETPLHVASEYEPSETANIIPALLRHGADIGALDNFDSTALETAVTCGNELNCKELLAARSPLSCSQWRVHLLSEAVFHMYPNICKILLPHFPEATQNPPLTGYGTTILDELSKYPEDVVNAMGFEHPSKMPQYKPSPASLRRQRLLKALLARLETVIQGLGGASDCLIWRMSRQLIELNEDTAAQVINERGVDDGSRGFTATFKTSGHYCHNCYTDTPADGHLLQCKTCAFVMLCEKCRLDRGWVREGWKDKVPHCQGHELLRYPRDVWHTLLPGVVNKEGQSFKEFLVGLKERYEAEYLGTLSIEAP</sequence>
<organism evidence="4 5">
    <name type="scientific">Cercophora newfieldiana</name>
    <dbReference type="NCBI Taxonomy" id="92897"/>
    <lineage>
        <taxon>Eukaryota</taxon>
        <taxon>Fungi</taxon>
        <taxon>Dikarya</taxon>
        <taxon>Ascomycota</taxon>
        <taxon>Pezizomycotina</taxon>
        <taxon>Sordariomycetes</taxon>
        <taxon>Sordariomycetidae</taxon>
        <taxon>Sordariales</taxon>
        <taxon>Lasiosphaeriaceae</taxon>
        <taxon>Cercophora</taxon>
    </lineage>
</organism>
<dbReference type="Gene3D" id="3.40.50.300">
    <property type="entry name" value="P-loop containing nucleotide triphosphate hydrolases"/>
    <property type="match status" value="1"/>
</dbReference>
<keyword evidence="1" id="KW-0677">Repeat</keyword>
<dbReference type="SUPFAM" id="SSF48403">
    <property type="entry name" value="Ankyrin repeat"/>
    <property type="match status" value="1"/>
</dbReference>
<evidence type="ECO:0000313" key="5">
    <source>
        <dbReference type="Proteomes" id="UP001174936"/>
    </source>
</evidence>
<dbReference type="EMBL" id="JAULSV010000006">
    <property type="protein sequence ID" value="KAK0641814.1"/>
    <property type="molecule type" value="Genomic_DNA"/>
</dbReference>
<dbReference type="PROSITE" id="PS50297">
    <property type="entry name" value="ANK_REP_REGION"/>
    <property type="match status" value="3"/>
</dbReference>
<dbReference type="InterPro" id="IPR036770">
    <property type="entry name" value="Ankyrin_rpt-contain_sf"/>
</dbReference>
<evidence type="ECO:0000313" key="4">
    <source>
        <dbReference type="EMBL" id="KAK0641814.1"/>
    </source>
</evidence>
<evidence type="ECO:0000259" key="3">
    <source>
        <dbReference type="PROSITE" id="PS50837"/>
    </source>
</evidence>
<dbReference type="PANTHER" id="PTHR10039">
    <property type="entry name" value="AMELOGENIN"/>
    <property type="match status" value="1"/>
</dbReference>
<proteinExistence type="predicted"/>
<gene>
    <name evidence="4" type="ORF">B0T16DRAFT_461843</name>
</gene>
<keyword evidence="2" id="KW-0040">ANK repeat</keyword>
<dbReference type="InterPro" id="IPR027417">
    <property type="entry name" value="P-loop_NTPase"/>
</dbReference>
<feature type="repeat" description="ANK" evidence="2">
    <location>
        <begin position="1100"/>
        <end position="1135"/>
    </location>
</feature>